<dbReference type="EMBL" id="JAEVFJ010000027">
    <property type="protein sequence ID" value="KAH8093899.1"/>
    <property type="molecule type" value="Genomic_DNA"/>
</dbReference>
<dbReference type="PANTHER" id="PTHR46177">
    <property type="entry name" value="INTEGRASE CATALYTIC DOMAIN-CONTAINING PROTEIN"/>
    <property type="match status" value="1"/>
</dbReference>
<dbReference type="PANTHER" id="PTHR46177:SF1">
    <property type="entry name" value="INTEGRASE CATALYTIC DOMAIN-CONTAINING PROTEIN"/>
    <property type="match status" value="1"/>
</dbReference>
<gene>
    <name evidence="2" type="ORF">BXZ70DRAFT_369379</name>
</gene>
<organism evidence="2 3">
    <name type="scientific">Cristinia sonorae</name>
    <dbReference type="NCBI Taxonomy" id="1940300"/>
    <lineage>
        <taxon>Eukaryota</taxon>
        <taxon>Fungi</taxon>
        <taxon>Dikarya</taxon>
        <taxon>Basidiomycota</taxon>
        <taxon>Agaricomycotina</taxon>
        <taxon>Agaricomycetes</taxon>
        <taxon>Agaricomycetidae</taxon>
        <taxon>Agaricales</taxon>
        <taxon>Pleurotineae</taxon>
        <taxon>Stephanosporaceae</taxon>
        <taxon>Cristinia</taxon>
    </lineage>
</organism>
<sequence>MILSANILSSVTSIQQNSTTSTSVARSHAKGLQMSVPEQTVASGSGSRESDHNSEESNPRTRSNCPGRDDPTVSEILREYQRRNITNKFTLSQLLLAEHGIDMSPRTVVRRRSELGLKASGRTTRELSENEKRQLLLDQLAKDPGRTRGPRTIKEAIANETSVHLTRDWITQEMRRIDPTGFALRRPHVSRKETEELLPQGPHFAWTGYGYEKMSRIGFPIWCIRDSWTNNWLGMWVLPVREDRLAQTYRYMGLVKSLEGMPMQGTTPNGKDATLTYSLTHALREALTSEPVDGDRTVDRFLRRIEGVRAERGSAHLTFEWGDGMLAAWAEGEGTYNPDDSRHKELAHWLWSNLIQKELDNSRYTYNNHRSRKDNTKTRPTGVSPNIALALYAQHGGVNCLQNVNEDVVRHLMEDIGGEDLIRFVSKPFERRASVVLEALGVREVKTTNVWEIFKQMLPLL</sequence>
<feature type="compositionally biased region" description="Basic and acidic residues" evidence="1">
    <location>
        <begin position="48"/>
        <end position="59"/>
    </location>
</feature>
<dbReference type="OrthoDB" id="5392716at2759"/>
<reference evidence="2" key="1">
    <citation type="journal article" date="2021" name="New Phytol.">
        <title>Evolutionary innovations through gain and loss of genes in the ectomycorrhizal Boletales.</title>
        <authorList>
            <person name="Wu G."/>
            <person name="Miyauchi S."/>
            <person name="Morin E."/>
            <person name="Kuo A."/>
            <person name="Drula E."/>
            <person name="Varga T."/>
            <person name="Kohler A."/>
            <person name="Feng B."/>
            <person name="Cao Y."/>
            <person name="Lipzen A."/>
            <person name="Daum C."/>
            <person name="Hundley H."/>
            <person name="Pangilinan J."/>
            <person name="Johnson J."/>
            <person name="Barry K."/>
            <person name="LaButti K."/>
            <person name="Ng V."/>
            <person name="Ahrendt S."/>
            <person name="Min B."/>
            <person name="Choi I.G."/>
            <person name="Park H."/>
            <person name="Plett J.M."/>
            <person name="Magnuson J."/>
            <person name="Spatafora J.W."/>
            <person name="Nagy L.G."/>
            <person name="Henrissat B."/>
            <person name="Grigoriev I.V."/>
            <person name="Yang Z.L."/>
            <person name="Xu J."/>
            <person name="Martin F.M."/>
        </authorList>
    </citation>
    <scope>NUCLEOTIDE SEQUENCE</scope>
    <source>
        <strain evidence="2">KKN 215</strain>
    </source>
</reference>
<keyword evidence="3" id="KW-1185">Reference proteome</keyword>
<evidence type="ECO:0000313" key="2">
    <source>
        <dbReference type="EMBL" id="KAH8093899.1"/>
    </source>
</evidence>
<feature type="compositionally biased region" description="Polar residues" evidence="1">
    <location>
        <begin position="36"/>
        <end position="47"/>
    </location>
</feature>
<accession>A0A8K0UK52</accession>
<evidence type="ECO:0000256" key="1">
    <source>
        <dbReference type="SAM" id="MobiDB-lite"/>
    </source>
</evidence>
<dbReference type="AlphaFoldDB" id="A0A8K0UK52"/>
<feature type="region of interest" description="Disordered" evidence="1">
    <location>
        <begin position="11"/>
        <end position="72"/>
    </location>
</feature>
<dbReference type="Proteomes" id="UP000813824">
    <property type="component" value="Unassembled WGS sequence"/>
</dbReference>
<comment type="caution">
    <text evidence="2">The sequence shown here is derived from an EMBL/GenBank/DDBJ whole genome shotgun (WGS) entry which is preliminary data.</text>
</comment>
<evidence type="ECO:0000313" key="3">
    <source>
        <dbReference type="Proteomes" id="UP000813824"/>
    </source>
</evidence>
<name>A0A8K0UK52_9AGAR</name>
<proteinExistence type="predicted"/>
<protein>
    <submittedName>
        <fullName evidence="2">Uncharacterized protein</fullName>
    </submittedName>
</protein>
<feature type="compositionally biased region" description="Low complexity" evidence="1">
    <location>
        <begin position="11"/>
        <end position="24"/>
    </location>
</feature>